<proteinExistence type="predicted"/>
<dbReference type="AlphaFoldDB" id="A0A9D2F4L0"/>
<keyword evidence="1" id="KW-0812">Transmembrane</keyword>
<feature type="transmembrane region" description="Helical" evidence="1">
    <location>
        <begin position="89"/>
        <end position="110"/>
    </location>
</feature>
<protein>
    <submittedName>
        <fullName evidence="2">Uncharacterized protein</fullName>
    </submittedName>
</protein>
<gene>
    <name evidence="2" type="ORF">H9810_11050</name>
</gene>
<evidence type="ECO:0000313" key="3">
    <source>
        <dbReference type="Proteomes" id="UP000824031"/>
    </source>
</evidence>
<dbReference type="Proteomes" id="UP000824031">
    <property type="component" value="Unassembled WGS sequence"/>
</dbReference>
<evidence type="ECO:0000313" key="2">
    <source>
        <dbReference type="EMBL" id="HIZ49248.1"/>
    </source>
</evidence>
<keyword evidence="1" id="KW-0472">Membrane</keyword>
<feature type="transmembrane region" description="Helical" evidence="1">
    <location>
        <begin position="188"/>
        <end position="210"/>
    </location>
</feature>
<feature type="transmembrane region" description="Helical" evidence="1">
    <location>
        <begin position="63"/>
        <end position="83"/>
    </location>
</feature>
<reference evidence="2" key="1">
    <citation type="journal article" date="2021" name="PeerJ">
        <title>Extensive microbial diversity within the chicken gut microbiome revealed by metagenomics and culture.</title>
        <authorList>
            <person name="Gilroy R."/>
            <person name="Ravi A."/>
            <person name="Getino M."/>
            <person name="Pursley I."/>
            <person name="Horton D.L."/>
            <person name="Alikhan N.F."/>
            <person name="Baker D."/>
            <person name="Gharbi K."/>
            <person name="Hall N."/>
            <person name="Watson M."/>
            <person name="Adriaenssens E.M."/>
            <person name="Foster-Nyarko E."/>
            <person name="Jarju S."/>
            <person name="Secka A."/>
            <person name="Antonio M."/>
            <person name="Oren A."/>
            <person name="Chaudhuri R.R."/>
            <person name="La Ragione R."/>
            <person name="Hildebrand F."/>
            <person name="Pallen M.J."/>
        </authorList>
    </citation>
    <scope>NUCLEOTIDE SEQUENCE</scope>
    <source>
        <strain evidence="2">3436</strain>
    </source>
</reference>
<organism evidence="2 3">
    <name type="scientific">Candidatus Gemmiger excrementavium</name>
    <dbReference type="NCBI Taxonomy" id="2838608"/>
    <lineage>
        <taxon>Bacteria</taxon>
        <taxon>Bacillati</taxon>
        <taxon>Bacillota</taxon>
        <taxon>Clostridia</taxon>
        <taxon>Eubacteriales</taxon>
        <taxon>Gemmiger</taxon>
    </lineage>
</organism>
<name>A0A9D2F4L0_9FIRM</name>
<feature type="transmembrane region" description="Helical" evidence="1">
    <location>
        <begin position="122"/>
        <end position="142"/>
    </location>
</feature>
<feature type="transmembrane region" description="Helical" evidence="1">
    <location>
        <begin position="278"/>
        <end position="295"/>
    </location>
</feature>
<evidence type="ECO:0000256" key="1">
    <source>
        <dbReference type="SAM" id="Phobius"/>
    </source>
</evidence>
<feature type="transmembrane region" description="Helical" evidence="1">
    <location>
        <begin position="307"/>
        <end position="324"/>
    </location>
</feature>
<keyword evidence="1" id="KW-1133">Transmembrane helix</keyword>
<dbReference type="EMBL" id="DXBO01000159">
    <property type="protein sequence ID" value="HIZ49248.1"/>
    <property type="molecule type" value="Genomic_DNA"/>
</dbReference>
<feature type="transmembrane region" description="Helical" evidence="1">
    <location>
        <begin position="241"/>
        <end position="258"/>
    </location>
</feature>
<feature type="transmembrane region" description="Helical" evidence="1">
    <location>
        <begin position="33"/>
        <end position="51"/>
    </location>
</feature>
<comment type="caution">
    <text evidence="2">The sequence shown here is derived from an EMBL/GenBank/DDBJ whole genome shotgun (WGS) entry which is preliminary data.</text>
</comment>
<reference evidence="2" key="2">
    <citation type="submission" date="2021-04" db="EMBL/GenBank/DDBJ databases">
        <authorList>
            <person name="Gilroy R."/>
        </authorList>
    </citation>
    <scope>NUCLEOTIDE SEQUENCE</scope>
    <source>
        <strain evidence="2">3436</strain>
    </source>
</reference>
<sequence length="332" mass="36682">MKRDRPSLFAALTVGVLVNVLLRSQSGYWPRAGAAAALVCVPLLAAVGWLFARAWDLGENPLLRCLFAALLVYTSALELLRFWHLARRLYPGAVSLAGVCLMTLLPVIYLRRVSAISQTAHVVLCLLGLATAFMLLTVLPRLHITNLQVVALTGRDYAAACREQLTMYPEYLLPALWPERGNRSFRPLYKLAAMAIWFDVGVHFMLELFYGAALPLRVDPIHAAARCGALSVFNRLESLQLILWVMAITLKLALYLYAMRRLLKPEGKKDTAVSLGSFPLYFSGILLLCAFLRKVDIDIAMQARSAVTWGFVALAGIGGAAAWLCRSVKRCC</sequence>
<accession>A0A9D2F4L0</accession>